<feature type="chain" id="PRO_5002134142" description="Tetratricopeptide repeat protein" evidence="4">
    <location>
        <begin position="19"/>
        <end position="340"/>
    </location>
</feature>
<proteinExistence type="predicted"/>
<evidence type="ECO:0000256" key="2">
    <source>
        <dbReference type="ARBA" id="ARBA00022803"/>
    </source>
</evidence>
<evidence type="ECO:0000313" key="5">
    <source>
        <dbReference type="EMBL" id="KIC93395.1"/>
    </source>
</evidence>
<dbReference type="Proteomes" id="UP000031408">
    <property type="component" value="Unassembled WGS sequence"/>
</dbReference>
<feature type="repeat" description="TPR" evidence="3">
    <location>
        <begin position="122"/>
        <end position="155"/>
    </location>
</feature>
<dbReference type="PROSITE" id="PS51257">
    <property type="entry name" value="PROKAR_LIPOPROTEIN"/>
    <property type="match status" value="1"/>
</dbReference>
<gene>
    <name evidence="5" type="ORF">OI18_16575</name>
</gene>
<keyword evidence="4" id="KW-0732">Signal</keyword>
<organism evidence="5 6">
    <name type="scientific">Flavihumibacter solisilvae</name>
    <dbReference type="NCBI Taxonomy" id="1349421"/>
    <lineage>
        <taxon>Bacteria</taxon>
        <taxon>Pseudomonadati</taxon>
        <taxon>Bacteroidota</taxon>
        <taxon>Chitinophagia</taxon>
        <taxon>Chitinophagales</taxon>
        <taxon>Chitinophagaceae</taxon>
        <taxon>Flavihumibacter</taxon>
    </lineage>
</organism>
<dbReference type="OrthoDB" id="639380at2"/>
<keyword evidence="6" id="KW-1185">Reference proteome</keyword>
<dbReference type="EMBL" id="JSVC01000019">
    <property type="protein sequence ID" value="KIC93395.1"/>
    <property type="molecule type" value="Genomic_DNA"/>
</dbReference>
<keyword evidence="2 3" id="KW-0802">TPR repeat</keyword>
<dbReference type="InterPro" id="IPR050498">
    <property type="entry name" value="Ycf3"/>
</dbReference>
<dbReference type="AlphaFoldDB" id="A0A0C1IGS5"/>
<dbReference type="Gene3D" id="1.25.40.10">
    <property type="entry name" value="Tetratricopeptide repeat domain"/>
    <property type="match status" value="3"/>
</dbReference>
<dbReference type="InterPro" id="IPR019734">
    <property type="entry name" value="TPR_rpt"/>
</dbReference>
<sequence length="340" mass="38534">MKSLTGPVLLLFFLLATACNGSDDASGEKVSDARILEQQPYAGLTDSIGSDDKNAVLYGKRAALLIQNGEYSLAEQDLEKAWQIEPSEELASLHVNTLLLMGRQADALAQLKSLTEKYPDNTTFKRRLAEQLMHGGQFDQALASYNKILAENPDDFESWYEKALLLLEKKDTLAALKDLEQSYRIQPLQITALTLANIYAERKDARALELTNAVISRDSAGEMIDPVFIKGIYYSNTGNYPKALEQFNTCIKMDWKFQEAYIEKGIIYFEQKNMDEALQQFKLAATVTNTYPDAYFWQGRCYEELGMKKEALQNYVRAYSLDKNFKEAVEGAERIKKQNN</sequence>
<dbReference type="SUPFAM" id="SSF48452">
    <property type="entry name" value="TPR-like"/>
    <property type="match status" value="2"/>
</dbReference>
<comment type="caution">
    <text evidence="5">The sequence shown here is derived from an EMBL/GenBank/DDBJ whole genome shotgun (WGS) entry which is preliminary data.</text>
</comment>
<reference evidence="5 6" key="1">
    <citation type="submission" date="2014-11" db="EMBL/GenBank/DDBJ databases">
        <title>Genome sequence of Flavihumibacter solisilvae 3-3.</title>
        <authorList>
            <person name="Zhou G."/>
            <person name="Li M."/>
            <person name="Wang G."/>
        </authorList>
    </citation>
    <scope>NUCLEOTIDE SEQUENCE [LARGE SCALE GENOMIC DNA]</scope>
    <source>
        <strain evidence="5 6">3-3</strain>
    </source>
</reference>
<dbReference type="RefSeq" id="WP_039141839.1">
    <property type="nucleotide sequence ID" value="NZ_JSVC01000019.1"/>
</dbReference>
<dbReference type="Pfam" id="PF07719">
    <property type="entry name" value="TPR_2"/>
    <property type="match status" value="1"/>
</dbReference>
<evidence type="ECO:0000256" key="3">
    <source>
        <dbReference type="PROSITE-ProRule" id="PRU00339"/>
    </source>
</evidence>
<dbReference type="InterPro" id="IPR013105">
    <property type="entry name" value="TPR_2"/>
</dbReference>
<dbReference type="Pfam" id="PF13432">
    <property type="entry name" value="TPR_16"/>
    <property type="match status" value="1"/>
</dbReference>
<accession>A0A0C1IGS5</accession>
<protein>
    <recommendedName>
        <fullName evidence="7">Tetratricopeptide repeat protein</fullName>
    </recommendedName>
</protein>
<evidence type="ECO:0008006" key="7">
    <source>
        <dbReference type="Google" id="ProtNLM"/>
    </source>
</evidence>
<dbReference type="PROSITE" id="PS50005">
    <property type="entry name" value="TPR"/>
    <property type="match status" value="4"/>
</dbReference>
<dbReference type="PANTHER" id="PTHR44858:SF1">
    <property type="entry name" value="UDP-N-ACETYLGLUCOSAMINE--PEPTIDE N-ACETYLGLUCOSAMINYLTRANSFERASE SPINDLY-RELATED"/>
    <property type="match status" value="1"/>
</dbReference>
<dbReference type="Pfam" id="PF14559">
    <property type="entry name" value="TPR_19"/>
    <property type="match status" value="1"/>
</dbReference>
<dbReference type="STRING" id="1349421.OI18_16575"/>
<keyword evidence="1" id="KW-0677">Repeat</keyword>
<name>A0A0C1IGS5_9BACT</name>
<evidence type="ECO:0000313" key="6">
    <source>
        <dbReference type="Proteomes" id="UP000031408"/>
    </source>
</evidence>
<feature type="signal peptide" evidence="4">
    <location>
        <begin position="1"/>
        <end position="18"/>
    </location>
</feature>
<dbReference type="InterPro" id="IPR011990">
    <property type="entry name" value="TPR-like_helical_dom_sf"/>
</dbReference>
<dbReference type="SMART" id="SM00028">
    <property type="entry name" value="TPR"/>
    <property type="match status" value="6"/>
</dbReference>
<feature type="repeat" description="TPR" evidence="3">
    <location>
        <begin position="258"/>
        <end position="291"/>
    </location>
</feature>
<feature type="repeat" description="TPR" evidence="3">
    <location>
        <begin position="292"/>
        <end position="325"/>
    </location>
</feature>
<evidence type="ECO:0000256" key="1">
    <source>
        <dbReference type="ARBA" id="ARBA00022737"/>
    </source>
</evidence>
<evidence type="ECO:0000256" key="4">
    <source>
        <dbReference type="SAM" id="SignalP"/>
    </source>
</evidence>
<dbReference type="PANTHER" id="PTHR44858">
    <property type="entry name" value="TETRATRICOPEPTIDE REPEAT PROTEIN 6"/>
    <property type="match status" value="1"/>
</dbReference>
<feature type="repeat" description="TPR" evidence="3">
    <location>
        <begin position="55"/>
        <end position="88"/>
    </location>
</feature>